<feature type="transmembrane region" description="Helical" evidence="1">
    <location>
        <begin position="53"/>
        <end position="74"/>
    </location>
</feature>
<name>A0A7T0KLL8_9CORY</name>
<evidence type="ECO:0000313" key="3">
    <source>
        <dbReference type="Proteomes" id="UP000594586"/>
    </source>
</evidence>
<protein>
    <submittedName>
        <fullName evidence="2">Uncharacterized protein</fullName>
    </submittedName>
</protein>
<dbReference type="KEGG" id="cqn:G7Y29_06120"/>
<keyword evidence="1" id="KW-0472">Membrane</keyword>
<sequence>MTYNEDDSLFLLRRANPVPDDALTPAQQARADETLEAVMAQPRASRRPRGLPWVPWLGAAAALVLVVGLGVGVVPQQRARAQAEEALTRAAEASASKPQMASVTSADYLRRVDSIGEASVVSVLRTDASGTVEVNQEDIGDLPAELATAAGDIRDQRPLDPDADIPELLPGKSVRTALEMLLSPGLTAGHQRDLYAFIAQAEGSRVVDWESQREGNAVTIERKEEDLTFTLLPETGQLVSVTNLVAPGVVTTVDAAGIVSCVNITGVAGPSEISLTCADNNYLLTDLQWNGWESALATAVGTASINECDPDCAGGTFHTFPADVSASEKRSCGYNLEVYTKLEVDYSEEVQRAEPLAQPETFDLGCG</sequence>
<dbReference type="EMBL" id="CP064955">
    <property type="protein sequence ID" value="QPK82480.1"/>
    <property type="molecule type" value="Genomic_DNA"/>
</dbReference>
<accession>A0A7T0KLL8</accession>
<organism evidence="2 3">
    <name type="scientific">Corynebacterium qintianiae</name>
    <dbReference type="NCBI Taxonomy" id="2709392"/>
    <lineage>
        <taxon>Bacteria</taxon>
        <taxon>Bacillati</taxon>
        <taxon>Actinomycetota</taxon>
        <taxon>Actinomycetes</taxon>
        <taxon>Mycobacteriales</taxon>
        <taxon>Corynebacteriaceae</taxon>
        <taxon>Corynebacterium</taxon>
    </lineage>
</organism>
<dbReference type="AlphaFoldDB" id="A0A7T0KLL8"/>
<dbReference type="RefSeq" id="WP_165003873.1">
    <property type="nucleotide sequence ID" value="NZ_CP064955.1"/>
</dbReference>
<evidence type="ECO:0000256" key="1">
    <source>
        <dbReference type="SAM" id="Phobius"/>
    </source>
</evidence>
<keyword evidence="1" id="KW-0812">Transmembrane</keyword>
<evidence type="ECO:0000313" key="2">
    <source>
        <dbReference type="EMBL" id="QPK82480.1"/>
    </source>
</evidence>
<proteinExistence type="predicted"/>
<dbReference type="Proteomes" id="UP000594586">
    <property type="component" value="Chromosome"/>
</dbReference>
<gene>
    <name evidence="2" type="ORF">G7Y29_06120</name>
</gene>
<keyword evidence="3" id="KW-1185">Reference proteome</keyword>
<keyword evidence="1" id="KW-1133">Transmembrane helix</keyword>
<reference evidence="2 3" key="1">
    <citation type="submission" date="2020-11" db="EMBL/GenBank/DDBJ databases">
        <title>Corynebacterium sp. MC1420.</title>
        <authorList>
            <person name="Zhou J."/>
        </authorList>
    </citation>
    <scope>NUCLEOTIDE SEQUENCE [LARGE SCALE GENOMIC DNA]</scope>
    <source>
        <strain evidence="2 3">MC1420</strain>
    </source>
</reference>